<name>A0ABZ2YN92_9BACT</name>
<accession>A0ABZ2YN92</accession>
<evidence type="ECO:0000313" key="2">
    <source>
        <dbReference type="Proteomes" id="UP001485459"/>
    </source>
</evidence>
<evidence type="ECO:0000313" key="1">
    <source>
        <dbReference type="EMBL" id="WZN40968.1"/>
    </source>
</evidence>
<evidence type="ECO:0008006" key="3">
    <source>
        <dbReference type="Google" id="ProtNLM"/>
    </source>
</evidence>
<sequence length="75" mass="7933">MIPSGCCGMAGSFGYEKEHFEVSMNIGELVLFPAVRKAGESALIAAPGTSCRHQIKDGTGAHALHPVEILYDALM</sequence>
<dbReference type="Proteomes" id="UP001485459">
    <property type="component" value="Chromosome"/>
</dbReference>
<dbReference type="EMBL" id="CP149822">
    <property type="protein sequence ID" value="WZN40968.1"/>
    <property type="molecule type" value="Genomic_DNA"/>
</dbReference>
<reference evidence="2" key="1">
    <citation type="submission" date="2024-03" db="EMBL/GenBank/DDBJ databases">
        <title>Chitinophaga horti sp. nov., isolated from garden soil.</title>
        <authorList>
            <person name="Lee D.S."/>
            <person name="Han D.M."/>
            <person name="Baek J.H."/>
            <person name="Choi D.G."/>
            <person name="Jeon J.H."/>
            <person name="Jeon C.O."/>
        </authorList>
    </citation>
    <scope>NUCLEOTIDE SEQUENCE [LARGE SCALE GENOMIC DNA]</scope>
    <source>
        <strain evidence="2">GPA1</strain>
    </source>
</reference>
<gene>
    <name evidence="1" type="ORF">WJU16_23685</name>
</gene>
<organism evidence="1 2">
    <name type="scientific">Chitinophaga pollutisoli</name>
    <dbReference type="NCBI Taxonomy" id="3133966"/>
    <lineage>
        <taxon>Bacteria</taxon>
        <taxon>Pseudomonadati</taxon>
        <taxon>Bacteroidota</taxon>
        <taxon>Chitinophagia</taxon>
        <taxon>Chitinophagales</taxon>
        <taxon>Chitinophagaceae</taxon>
        <taxon>Chitinophaga</taxon>
    </lineage>
</organism>
<dbReference type="RefSeq" id="WP_341835831.1">
    <property type="nucleotide sequence ID" value="NZ_CP149822.1"/>
</dbReference>
<keyword evidence="2" id="KW-1185">Reference proteome</keyword>
<proteinExistence type="predicted"/>
<protein>
    <recommendedName>
        <fullName evidence="3">Cysteine-rich domain-containing protein</fullName>
    </recommendedName>
</protein>